<evidence type="ECO:0000256" key="8">
    <source>
        <dbReference type="ARBA" id="ARBA00023163"/>
    </source>
</evidence>
<dbReference type="Pfam" id="PF00176">
    <property type="entry name" value="SNF2-rel_dom"/>
    <property type="match status" value="1"/>
</dbReference>
<proteinExistence type="inferred from homology"/>
<dbReference type="InterPro" id="IPR049730">
    <property type="entry name" value="SNF2/RAD54-like_C"/>
</dbReference>
<dbReference type="InterPro" id="IPR001650">
    <property type="entry name" value="Helicase_C-like"/>
</dbReference>
<evidence type="ECO:0000259" key="11">
    <source>
        <dbReference type="PROSITE" id="PS51194"/>
    </source>
</evidence>
<dbReference type="Pfam" id="PF12137">
    <property type="entry name" value="RapA_C"/>
    <property type="match status" value="1"/>
</dbReference>
<dbReference type="Proteomes" id="UP000886687">
    <property type="component" value="Unassembled WGS sequence"/>
</dbReference>
<name>A0A9E4K7H1_9GAMM</name>
<dbReference type="Pfam" id="PF18339">
    <property type="entry name" value="Tudor_1_RapA"/>
    <property type="match status" value="1"/>
</dbReference>
<comment type="function">
    <text evidence="9">Transcription regulator that activates transcription by stimulating RNA polymerase (RNAP) recycling in case of stress conditions such as supercoiled DNA or high salt concentrations. Probably acts by releasing the RNAP, when it is trapped or immobilized on tightly supercoiled DNA. Does not activate transcription on linear DNA. Probably not involved in DNA repair.</text>
</comment>
<evidence type="ECO:0000256" key="7">
    <source>
        <dbReference type="ARBA" id="ARBA00023159"/>
    </source>
</evidence>
<dbReference type="GO" id="GO:0003677">
    <property type="term" value="F:DNA binding"/>
    <property type="evidence" value="ECO:0007669"/>
    <property type="project" value="UniProtKB-KW"/>
</dbReference>
<evidence type="ECO:0000256" key="4">
    <source>
        <dbReference type="ARBA" id="ARBA00022840"/>
    </source>
</evidence>
<feature type="binding site" evidence="9">
    <location>
        <begin position="176"/>
        <end position="183"/>
    </location>
    <ligand>
        <name>ATP</name>
        <dbReference type="ChEBI" id="CHEBI:30616"/>
    </ligand>
</feature>
<dbReference type="EMBL" id="JAEPDI010000014">
    <property type="protein sequence ID" value="MCG7940657.1"/>
    <property type="molecule type" value="Genomic_DNA"/>
</dbReference>
<organism evidence="12 13">
    <name type="scientific">Candidatus Thiodiazotropha lotti</name>
    <dbReference type="NCBI Taxonomy" id="2792787"/>
    <lineage>
        <taxon>Bacteria</taxon>
        <taxon>Pseudomonadati</taxon>
        <taxon>Pseudomonadota</taxon>
        <taxon>Gammaproteobacteria</taxon>
        <taxon>Chromatiales</taxon>
        <taxon>Sedimenticolaceae</taxon>
        <taxon>Candidatus Thiodiazotropha</taxon>
    </lineage>
</organism>
<dbReference type="Pfam" id="PF18337">
    <property type="entry name" value="Tudor_RapA"/>
    <property type="match status" value="1"/>
</dbReference>
<comment type="similarity">
    <text evidence="9">Belongs to the SNF2/RAD54 helicase family. RapA subfamily.</text>
</comment>
<comment type="subunit">
    <text evidence="9">Interacts with the RNAP. Has a higher affinity for the core RNAP than for the holoenzyme. Its ATPase activity is stimulated by binding to RNAP.</text>
</comment>
<dbReference type="CDD" id="cd18793">
    <property type="entry name" value="SF2_C_SNF"/>
    <property type="match status" value="1"/>
</dbReference>
<dbReference type="GO" id="GO:0016817">
    <property type="term" value="F:hydrolase activity, acting on acid anhydrides"/>
    <property type="evidence" value="ECO:0007669"/>
    <property type="project" value="InterPro"/>
</dbReference>
<gene>
    <name evidence="9 12" type="primary">rapA</name>
    <name evidence="12" type="ORF">JAZ04_17625</name>
</gene>
<protein>
    <recommendedName>
        <fullName evidence="9">RNA polymerase-associated protein RapA</fullName>
        <ecNumber evidence="9">3.6.4.-</ecNumber>
    </recommendedName>
    <alternativeName>
        <fullName evidence="9">ATP-dependent helicase HepA</fullName>
    </alternativeName>
</protein>
<dbReference type="Gene3D" id="2.30.30.930">
    <property type="match status" value="1"/>
</dbReference>
<evidence type="ECO:0000256" key="3">
    <source>
        <dbReference type="ARBA" id="ARBA00022806"/>
    </source>
</evidence>
<dbReference type="InterPro" id="IPR022737">
    <property type="entry name" value="RapA_C"/>
</dbReference>
<evidence type="ECO:0000256" key="2">
    <source>
        <dbReference type="ARBA" id="ARBA00022801"/>
    </source>
</evidence>
<comment type="caution">
    <text evidence="12">The sequence shown here is derived from an EMBL/GenBank/DDBJ whole genome shotgun (WGS) entry which is preliminary data.</text>
</comment>
<feature type="domain" description="Helicase C-terminal" evidence="11">
    <location>
        <begin position="484"/>
        <end position="654"/>
    </location>
</feature>
<dbReference type="HAMAP" id="MF_01821">
    <property type="entry name" value="Helicase_RapA"/>
    <property type="match status" value="1"/>
</dbReference>
<evidence type="ECO:0000256" key="9">
    <source>
        <dbReference type="HAMAP-Rule" id="MF_01821"/>
    </source>
</evidence>
<dbReference type="InterPro" id="IPR027417">
    <property type="entry name" value="P-loop_NTPase"/>
</dbReference>
<dbReference type="GO" id="GO:0005524">
    <property type="term" value="F:ATP binding"/>
    <property type="evidence" value="ECO:0007669"/>
    <property type="project" value="UniProtKB-UniRule"/>
</dbReference>
<reference evidence="12" key="1">
    <citation type="journal article" date="2021" name="Proc. Natl. Acad. Sci. U.S.A.">
        <title>Global biogeography of chemosynthetic symbionts reveals both localized and globally distributed symbiont groups. .</title>
        <authorList>
            <person name="Osvatic J.T."/>
            <person name="Wilkins L.G.E."/>
            <person name="Leibrecht L."/>
            <person name="Leray M."/>
            <person name="Zauner S."/>
            <person name="Polzin J."/>
            <person name="Camacho Y."/>
            <person name="Gros O."/>
            <person name="van Gils J.A."/>
            <person name="Eisen J.A."/>
            <person name="Petersen J.M."/>
            <person name="Yuen B."/>
        </authorList>
    </citation>
    <scope>NUCLEOTIDE SEQUENCE</scope>
    <source>
        <strain evidence="12">MAGL173</strain>
    </source>
</reference>
<evidence type="ECO:0000256" key="5">
    <source>
        <dbReference type="ARBA" id="ARBA00023015"/>
    </source>
</evidence>
<feature type="short sequence motif" description="DEAH box" evidence="9">
    <location>
        <begin position="281"/>
        <end position="284"/>
    </location>
</feature>
<keyword evidence="5 9" id="KW-0805">Transcription regulation</keyword>
<keyword evidence="7 9" id="KW-0010">Activator</keyword>
<dbReference type="InterPro" id="IPR038718">
    <property type="entry name" value="SNF2-like_sf"/>
</dbReference>
<dbReference type="InterPro" id="IPR040765">
    <property type="entry name" value="Tudor_1_RapA"/>
</dbReference>
<keyword evidence="1 9" id="KW-0547">Nucleotide-binding</keyword>
<dbReference type="Gene3D" id="3.40.50.300">
    <property type="entry name" value="P-loop containing nucleotide triphosphate hydrolases"/>
    <property type="match status" value="1"/>
</dbReference>
<evidence type="ECO:0000313" key="13">
    <source>
        <dbReference type="Proteomes" id="UP000886687"/>
    </source>
</evidence>
<keyword evidence="2 9" id="KW-0378">Hydrolase</keyword>
<dbReference type="InterPro" id="IPR000330">
    <property type="entry name" value="SNF2_N"/>
</dbReference>
<accession>A0A9E4K7H1</accession>
<dbReference type="Gene3D" id="6.10.140.1500">
    <property type="match status" value="1"/>
</dbReference>
<dbReference type="GO" id="GO:0006355">
    <property type="term" value="P:regulation of DNA-templated transcription"/>
    <property type="evidence" value="ECO:0007669"/>
    <property type="project" value="UniProtKB-UniRule"/>
</dbReference>
<dbReference type="PANTHER" id="PTHR45766">
    <property type="entry name" value="DNA ANNEALING HELICASE AND ENDONUCLEASE ZRANB3 FAMILY MEMBER"/>
    <property type="match status" value="1"/>
</dbReference>
<sequence>MPSFLPGQRWISDTESELGLGVITGCEGRRVTIHFPAIDESRVYAIEGAPLTRVAFTAGDQIESREGWQMSVRQTLLNDGLITYLGDRSDGSQVRLEELELSDTLRIDQPKQRLLTGQIDPPHWFNLRQLTLSHLGKQQHSSLLGLTGPRIDLIPHQLYIAHEVAGRPAPRVLLADEVGLGKTIEACLILHQQLLTGRASRVLILVPDPLVHQWLVELLRRFNLKFRILDEETCQAIQDSGQADNPFHAEQLVLCSLNLFHHNPARLSQALDGEWDLLIVDEAHHLTWSEEDPSAEYLLVEALSLRTPGVLLLTATPEQLGQAGHFARLRLLDPDRYYDLQSFLQEEQHYQPVAEAVEHLLREEPLPEKATQALLNKLDESESAPLLSLLNDPTRDPAERNDARENLINNLLDRHGTGRVLFRNTRARISGFPARALIAYPLPMPEGYGDALQQSGIPSANLRLTPERLYSEQGHPEWWQVDPRVSWLIELLRKQADDKFLLICSHDKTAVELQQAVRNLSGISAGVFHQDMTIVERDRAAAWFADPQGARLLICSEIGSEGRNFQFAHHLILFDLPADPDLLEQRIGRLDRIGQQQTVTIHQPYMDPGPQSVMLHWYRDGLDAFRQHVPGAQQISEQLGGELWQLIEEEQEPAVLADLIERTRELKQQIQLRLQQGRDHLLELGACRQPIASQLVEQLAEQDDSQQLPDYLQQLFDCYNIETEELGEAGLILRPGEQVIAGSLPGLPADGLTATYSRRDALSHEERHFLTWEHPLVRNAMDQVIGIQTGNSTAMACKHPKLSKGQLLLECLFVVECPAPRKLQVGRFLPTTLSRILIDAKGRRLDHLADCDSLLEHAEELDRKALLPVINSYRSQLRSLVAAAEKAAANLVDEQVKQSAAKMMKYYTTEIQRMQALKKHNPAVRSEEIEMLQQQGMALHQQLQSTRLRLDAVRLVVTL</sequence>
<evidence type="ECO:0000256" key="1">
    <source>
        <dbReference type="ARBA" id="ARBA00022741"/>
    </source>
</evidence>
<dbReference type="InterPro" id="IPR057342">
    <property type="entry name" value="DEXDc_RapA"/>
</dbReference>
<keyword evidence="8 9" id="KW-0804">Transcription</keyword>
<dbReference type="InterPro" id="IPR014001">
    <property type="entry name" value="Helicase_ATP-bd"/>
</dbReference>
<feature type="domain" description="Helicase ATP-binding" evidence="10">
    <location>
        <begin position="163"/>
        <end position="335"/>
    </location>
</feature>
<keyword evidence="3 9" id="KW-0347">Helicase</keyword>
<keyword evidence="6 9" id="KW-0238">DNA-binding</keyword>
<dbReference type="SMART" id="SM00487">
    <property type="entry name" value="DEXDc"/>
    <property type="match status" value="1"/>
</dbReference>
<dbReference type="Pfam" id="PF00271">
    <property type="entry name" value="Helicase_C"/>
    <property type="match status" value="1"/>
</dbReference>
<evidence type="ECO:0000313" key="12">
    <source>
        <dbReference type="EMBL" id="MCG7940657.1"/>
    </source>
</evidence>
<dbReference type="Gene3D" id="3.30.360.80">
    <property type="match status" value="1"/>
</dbReference>
<dbReference type="SUPFAM" id="SSF52540">
    <property type="entry name" value="P-loop containing nucleoside triphosphate hydrolases"/>
    <property type="match status" value="2"/>
</dbReference>
<dbReference type="AlphaFoldDB" id="A0A9E4K7H1"/>
<dbReference type="PROSITE" id="PS51192">
    <property type="entry name" value="HELICASE_ATP_BIND_1"/>
    <property type="match status" value="1"/>
</dbReference>
<evidence type="ECO:0000256" key="6">
    <source>
        <dbReference type="ARBA" id="ARBA00023125"/>
    </source>
</evidence>
<dbReference type="InterPro" id="IPR040766">
    <property type="entry name" value="Tudor_2_RapA"/>
</dbReference>
<dbReference type="NCBIfam" id="NF003426">
    <property type="entry name" value="PRK04914.1"/>
    <property type="match status" value="1"/>
</dbReference>
<dbReference type="EC" id="3.6.4.-" evidence="9"/>
<dbReference type="SMART" id="SM00490">
    <property type="entry name" value="HELICc"/>
    <property type="match status" value="1"/>
</dbReference>
<keyword evidence="4 9" id="KW-0067">ATP-binding</keyword>
<evidence type="ECO:0000259" key="10">
    <source>
        <dbReference type="PROSITE" id="PS51192"/>
    </source>
</evidence>
<dbReference type="CDD" id="cd18011">
    <property type="entry name" value="DEXDc_RapA"/>
    <property type="match status" value="1"/>
</dbReference>
<dbReference type="PANTHER" id="PTHR45766:SF6">
    <property type="entry name" value="SWI_SNF-RELATED MATRIX-ASSOCIATED ACTIN-DEPENDENT REGULATOR OF CHROMATIN SUBFAMILY A-LIKE PROTEIN 1"/>
    <property type="match status" value="1"/>
</dbReference>
<dbReference type="PROSITE" id="PS51194">
    <property type="entry name" value="HELICASE_CTER"/>
    <property type="match status" value="1"/>
</dbReference>
<dbReference type="Gene3D" id="2.30.30.140">
    <property type="match status" value="1"/>
</dbReference>
<dbReference type="InterPro" id="IPR023949">
    <property type="entry name" value="Helicase_RapA"/>
</dbReference>
<dbReference type="Gene3D" id="3.40.50.10810">
    <property type="entry name" value="Tandem AAA-ATPase domain"/>
    <property type="match status" value="1"/>
</dbReference>
<dbReference type="GO" id="GO:0004386">
    <property type="term" value="F:helicase activity"/>
    <property type="evidence" value="ECO:0007669"/>
    <property type="project" value="UniProtKB-UniRule"/>
</dbReference>